<evidence type="ECO:0000256" key="25">
    <source>
        <dbReference type="SAM" id="MobiDB-lite"/>
    </source>
</evidence>
<dbReference type="HAMAP" id="MF_00047">
    <property type="entry name" value="Dala_Dala_lig"/>
    <property type="match status" value="1"/>
</dbReference>
<evidence type="ECO:0000256" key="6">
    <source>
        <dbReference type="ARBA" id="ARBA00010871"/>
    </source>
</evidence>
<keyword evidence="8 23" id="KW-0963">Cytoplasm</keyword>
<evidence type="ECO:0000256" key="10">
    <source>
        <dbReference type="ARBA" id="ARBA00022723"/>
    </source>
</evidence>
<dbReference type="InterPro" id="IPR000291">
    <property type="entry name" value="D-Ala_lig_Van_CS"/>
</dbReference>
<keyword evidence="28" id="KW-1185">Reference proteome</keyword>
<dbReference type="AlphaFoldDB" id="A0A1H5AM69"/>
<dbReference type="PROSITE" id="PS00844">
    <property type="entry name" value="DALA_DALA_LIGASE_2"/>
    <property type="match status" value="1"/>
</dbReference>
<evidence type="ECO:0000256" key="20">
    <source>
        <dbReference type="ARBA" id="ARBA00068427"/>
    </source>
</evidence>
<evidence type="ECO:0000256" key="19">
    <source>
        <dbReference type="ARBA" id="ARBA00060592"/>
    </source>
</evidence>
<comment type="function">
    <text evidence="3 23">Cell wall formation.</text>
</comment>
<keyword evidence="10" id="KW-0479">Metal-binding</keyword>
<evidence type="ECO:0000256" key="22">
    <source>
        <dbReference type="ARBA" id="ARBA00077154"/>
    </source>
</evidence>
<evidence type="ECO:0000256" key="16">
    <source>
        <dbReference type="ARBA" id="ARBA00023211"/>
    </source>
</evidence>
<dbReference type="GO" id="GO:0008360">
    <property type="term" value="P:regulation of cell shape"/>
    <property type="evidence" value="ECO:0007669"/>
    <property type="project" value="UniProtKB-KW"/>
</dbReference>
<comment type="subcellular location">
    <subcellularLocation>
        <location evidence="4 23">Cytoplasm</location>
    </subcellularLocation>
</comment>
<evidence type="ECO:0000256" key="2">
    <source>
        <dbReference type="ARBA" id="ARBA00001946"/>
    </source>
</evidence>
<dbReference type="GO" id="GO:0008716">
    <property type="term" value="F:D-alanine-D-alanine ligase activity"/>
    <property type="evidence" value="ECO:0007669"/>
    <property type="project" value="UniProtKB-UniRule"/>
</dbReference>
<keyword evidence="15 23" id="KW-0573">Peptidoglycan synthesis</keyword>
<keyword evidence="14 23" id="KW-0133">Cell shape</keyword>
<keyword evidence="11 24" id="KW-0547">Nucleotide-binding</keyword>
<dbReference type="InterPro" id="IPR011761">
    <property type="entry name" value="ATP-grasp"/>
</dbReference>
<evidence type="ECO:0000256" key="3">
    <source>
        <dbReference type="ARBA" id="ARBA00003921"/>
    </source>
</evidence>
<dbReference type="SUPFAM" id="SSF52440">
    <property type="entry name" value="PreATP-grasp domain"/>
    <property type="match status" value="1"/>
</dbReference>
<keyword evidence="13" id="KW-0460">Magnesium</keyword>
<evidence type="ECO:0000256" key="5">
    <source>
        <dbReference type="ARBA" id="ARBA00004752"/>
    </source>
</evidence>
<feature type="compositionally biased region" description="Basic and acidic residues" evidence="25">
    <location>
        <begin position="530"/>
        <end position="541"/>
    </location>
</feature>
<organism evidence="27 28">
    <name type="scientific">Nocardioides exalbidus</name>
    <dbReference type="NCBI Taxonomy" id="402596"/>
    <lineage>
        <taxon>Bacteria</taxon>
        <taxon>Bacillati</taxon>
        <taxon>Actinomycetota</taxon>
        <taxon>Actinomycetes</taxon>
        <taxon>Propionibacteriales</taxon>
        <taxon>Nocardioidaceae</taxon>
        <taxon>Nocardioides</taxon>
    </lineage>
</organism>
<keyword evidence="16" id="KW-0464">Manganese</keyword>
<evidence type="ECO:0000256" key="8">
    <source>
        <dbReference type="ARBA" id="ARBA00022490"/>
    </source>
</evidence>
<keyword evidence="12 24" id="KW-0067">ATP-binding</keyword>
<dbReference type="Proteomes" id="UP000198742">
    <property type="component" value="Unassembled WGS sequence"/>
</dbReference>
<comment type="similarity">
    <text evidence="6 23">Belongs to the D-alanine--D-alanine ligase family.</text>
</comment>
<dbReference type="Gene3D" id="3.30.470.20">
    <property type="entry name" value="ATP-grasp fold, B domain"/>
    <property type="match status" value="1"/>
</dbReference>
<evidence type="ECO:0000256" key="18">
    <source>
        <dbReference type="ARBA" id="ARBA00047614"/>
    </source>
</evidence>
<dbReference type="InterPro" id="IPR013815">
    <property type="entry name" value="ATP_grasp_subdomain_1"/>
</dbReference>
<evidence type="ECO:0000256" key="1">
    <source>
        <dbReference type="ARBA" id="ARBA00001936"/>
    </source>
</evidence>
<dbReference type="SUPFAM" id="SSF56059">
    <property type="entry name" value="Glutathione synthetase ATP-binding domain-like"/>
    <property type="match status" value="1"/>
</dbReference>
<dbReference type="Pfam" id="PF07478">
    <property type="entry name" value="Dala_Dala_lig_C"/>
    <property type="match status" value="1"/>
</dbReference>
<comment type="catalytic activity">
    <reaction evidence="18 23">
        <text>2 D-alanine + ATP = D-alanyl-D-alanine + ADP + phosphate + H(+)</text>
        <dbReference type="Rhea" id="RHEA:11224"/>
        <dbReference type="ChEBI" id="CHEBI:15378"/>
        <dbReference type="ChEBI" id="CHEBI:30616"/>
        <dbReference type="ChEBI" id="CHEBI:43474"/>
        <dbReference type="ChEBI" id="CHEBI:57416"/>
        <dbReference type="ChEBI" id="CHEBI:57822"/>
        <dbReference type="ChEBI" id="CHEBI:456216"/>
        <dbReference type="EC" id="6.3.2.4"/>
    </reaction>
</comment>
<protein>
    <recommendedName>
        <fullName evidence="20 23">D-alanine--D-alanine ligase</fullName>
        <ecNumber evidence="7 23">6.3.2.4</ecNumber>
    </recommendedName>
    <alternativeName>
        <fullName evidence="22 23">D-Ala-D-Ala ligase</fullName>
    </alternativeName>
    <alternativeName>
        <fullName evidence="21 23">D-alanylalanine synthetase</fullName>
    </alternativeName>
</protein>
<dbReference type="Gene3D" id="3.40.50.20">
    <property type="match status" value="1"/>
</dbReference>
<dbReference type="GO" id="GO:0046872">
    <property type="term" value="F:metal ion binding"/>
    <property type="evidence" value="ECO:0007669"/>
    <property type="project" value="UniProtKB-KW"/>
</dbReference>
<dbReference type="GO" id="GO:0005829">
    <property type="term" value="C:cytosol"/>
    <property type="evidence" value="ECO:0007669"/>
    <property type="project" value="TreeGrafter"/>
</dbReference>
<dbReference type="Gene3D" id="3.30.1490.20">
    <property type="entry name" value="ATP-grasp fold, A domain"/>
    <property type="match status" value="1"/>
</dbReference>
<sequence length="595" mass="62996">MNETSADKTPDEPGRKPRVAVVFGGRSSEHGISCVTAGSVLAAIDRDAYDVVPVGIATDGRWVLEADEPSRLAIRGSELPVVDADRSPVALMGATTGTDLVVTEPSSVPSVIGEVDVVFPLLHGPWGEDGTLQGMLEMAAVRYVGSGVLASAIGMDKAYMKVVLQAAGLPVTPGIVVTRSELAQDPVGVRTRVEDLGFPSFVKPARAGSSMGISKVHDASEITEALEEAFRHDPKVLVEQSMEGAREVECGVLGTIEGPAETSRPGEVRTGGDHEFYDFEAKYLADQHTEIDIPADLPAGTEQELRAMAVRAFEALSCEGLARVDFFVMPDGALVINELNTMPGFTPTSMYPRCGRRPGCRTPSSSTGCCSSRSTATPACAESSEAGQPLAEVLLQHRRELGEGAVDALGAVVGRHVHLDVGREAERHRRRVLALVGELVVRHPPPDALDDVALGRLLVVRRQRHAAGEDVRRIAPRRAERVRGLDVHAVLAGERAGQVGDEGLARRAVGGGEVGVVDLDGPAPAAGGQERTREHGRDDAPAHGWTGASPSGHVAQMWTTGQVSVRVMPSRFWTFETTSLPSSSTFLASARTITS</sequence>
<dbReference type="GO" id="GO:0071555">
    <property type="term" value="P:cell wall organization"/>
    <property type="evidence" value="ECO:0007669"/>
    <property type="project" value="UniProtKB-KW"/>
</dbReference>
<comment type="cofactor">
    <cofactor evidence="2">
        <name>Mg(2+)</name>
        <dbReference type="ChEBI" id="CHEBI:18420"/>
    </cofactor>
</comment>
<dbReference type="InterPro" id="IPR005905">
    <property type="entry name" value="D_ala_D_ala"/>
</dbReference>
<dbReference type="EC" id="6.3.2.4" evidence="7 23"/>
<evidence type="ECO:0000313" key="27">
    <source>
        <dbReference type="EMBL" id="SED42988.1"/>
    </source>
</evidence>
<dbReference type="PANTHER" id="PTHR23132:SF25">
    <property type="entry name" value="D-ALANINE--D-ALANINE LIGASE A"/>
    <property type="match status" value="1"/>
</dbReference>
<comment type="cofactor">
    <cofactor evidence="1">
        <name>Mn(2+)</name>
        <dbReference type="ChEBI" id="CHEBI:29035"/>
    </cofactor>
</comment>
<evidence type="ECO:0000256" key="4">
    <source>
        <dbReference type="ARBA" id="ARBA00004496"/>
    </source>
</evidence>
<evidence type="ECO:0000256" key="11">
    <source>
        <dbReference type="ARBA" id="ARBA00022741"/>
    </source>
</evidence>
<keyword evidence="9 23" id="KW-0436">Ligase</keyword>
<dbReference type="PROSITE" id="PS50975">
    <property type="entry name" value="ATP_GRASP"/>
    <property type="match status" value="1"/>
</dbReference>
<dbReference type="Pfam" id="PF01820">
    <property type="entry name" value="Dala_Dala_lig_N"/>
    <property type="match status" value="1"/>
</dbReference>
<dbReference type="NCBIfam" id="TIGR01205">
    <property type="entry name" value="D_ala_D_alaTIGR"/>
    <property type="match status" value="1"/>
</dbReference>
<accession>A0A1H5AM69</accession>
<dbReference type="InterPro" id="IPR011095">
    <property type="entry name" value="Dala_Dala_lig_C"/>
</dbReference>
<evidence type="ECO:0000256" key="12">
    <source>
        <dbReference type="ARBA" id="ARBA00022840"/>
    </source>
</evidence>
<dbReference type="InterPro" id="IPR011127">
    <property type="entry name" value="Dala_Dala_lig_N"/>
</dbReference>
<dbReference type="UniPathway" id="UPA00219"/>
<evidence type="ECO:0000256" key="21">
    <source>
        <dbReference type="ARBA" id="ARBA00076288"/>
    </source>
</evidence>
<feature type="region of interest" description="Disordered" evidence="25">
    <location>
        <begin position="515"/>
        <end position="553"/>
    </location>
</feature>
<dbReference type="STRING" id="402596.SAMN04489844_4397"/>
<proteinExistence type="inferred from homology"/>
<name>A0A1H5AM69_9ACTN</name>
<dbReference type="NCBIfam" id="NF002528">
    <property type="entry name" value="PRK01966.1-4"/>
    <property type="match status" value="1"/>
</dbReference>
<dbReference type="GO" id="GO:0005524">
    <property type="term" value="F:ATP binding"/>
    <property type="evidence" value="ECO:0007669"/>
    <property type="project" value="UniProtKB-UniRule"/>
</dbReference>
<reference evidence="28" key="1">
    <citation type="submission" date="2016-10" db="EMBL/GenBank/DDBJ databases">
        <authorList>
            <person name="Varghese N."/>
            <person name="Submissions S."/>
        </authorList>
    </citation>
    <scope>NUCLEOTIDE SEQUENCE [LARGE SCALE GENOMIC DNA]</scope>
    <source>
        <strain evidence="28">DSM 22017</strain>
    </source>
</reference>
<evidence type="ECO:0000313" key="28">
    <source>
        <dbReference type="Proteomes" id="UP000198742"/>
    </source>
</evidence>
<evidence type="ECO:0000256" key="9">
    <source>
        <dbReference type="ARBA" id="ARBA00022598"/>
    </source>
</evidence>
<keyword evidence="17 23" id="KW-0961">Cell wall biogenesis/degradation</keyword>
<evidence type="ECO:0000259" key="26">
    <source>
        <dbReference type="PROSITE" id="PS50975"/>
    </source>
</evidence>
<evidence type="ECO:0000256" key="14">
    <source>
        <dbReference type="ARBA" id="ARBA00022960"/>
    </source>
</evidence>
<dbReference type="GO" id="GO:0009252">
    <property type="term" value="P:peptidoglycan biosynthetic process"/>
    <property type="evidence" value="ECO:0007669"/>
    <property type="project" value="UniProtKB-UniRule"/>
</dbReference>
<gene>
    <name evidence="23" type="primary">ddl</name>
    <name evidence="27" type="ORF">SAMN04489844_4397</name>
</gene>
<evidence type="ECO:0000256" key="7">
    <source>
        <dbReference type="ARBA" id="ARBA00012216"/>
    </source>
</evidence>
<dbReference type="EMBL" id="FNRT01000002">
    <property type="protein sequence ID" value="SED42988.1"/>
    <property type="molecule type" value="Genomic_DNA"/>
</dbReference>
<comment type="pathway">
    <text evidence="5 23">Cell wall biogenesis; peptidoglycan biosynthesis.</text>
</comment>
<evidence type="ECO:0000256" key="15">
    <source>
        <dbReference type="ARBA" id="ARBA00022984"/>
    </source>
</evidence>
<evidence type="ECO:0000256" key="13">
    <source>
        <dbReference type="ARBA" id="ARBA00022842"/>
    </source>
</evidence>
<dbReference type="PANTHER" id="PTHR23132">
    <property type="entry name" value="D-ALANINE--D-ALANINE LIGASE"/>
    <property type="match status" value="1"/>
</dbReference>
<evidence type="ECO:0000256" key="23">
    <source>
        <dbReference type="HAMAP-Rule" id="MF_00047"/>
    </source>
</evidence>
<dbReference type="FunFam" id="3.30.1490.20:FF:000007">
    <property type="entry name" value="D-alanine--D-alanine ligase"/>
    <property type="match status" value="1"/>
</dbReference>
<dbReference type="PROSITE" id="PS00843">
    <property type="entry name" value="DALA_DALA_LIGASE_1"/>
    <property type="match status" value="1"/>
</dbReference>
<feature type="domain" description="ATP-grasp" evidence="26">
    <location>
        <begin position="161"/>
        <end position="380"/>
    </location>
</feature>
<evidence type="ECO:0000256" key="17">
    <source>
        <dbReference type="ARBA" id="ARBA00023316"/>
    </source>
</evidence>
<dbReference type="InterPro" id="IPR016185">
    <property type="entry name" value="PreATP-grasp_dom_sf"/>
</dbReference>
<comment type="pathway">
    <text evidence="19">Glycan biosynthesis.</text>
</comment>
<evidence type="ECO:0000256" key="24">
    <source>
        <dbReference type="PROSITE-ProRule" id="PRU00409"/>
    </source>
</evidence>